<feature type="transmembrane region" description="Helical" evidence="1">
    <location>
        <begin position="110"/>
        <end position="129"/>
    </location>
</feature>
<protein>
    <submittedName>
        <fullName evidence="2">Uncharacterized protein</fullName>
    </submittedName>
</protein>
<dbReference type="AlphaFoldDB" id="A0A1G1WVS4"/>
<dbReference type="GO" id="GO:0016020">
    <property type="term" value="C:membrane"/>
    <property type="evidence" value="ECO:0007669"/>
    <property type="project" value="InterPro"/>
</dbReference>
<dbReference type="GO" id="GO:0055085">
    <property type="term" value="P:transmembrane transport"/>
    <property type="evidence" value="ECO:0007669"/>
    <property type="project" value="InterPro"/>
</dbReference>
<evidence type="ECO:0000313" key="3">
    <source>
        <dbReference type="Proteomes" id="UP000179279"/>
    </source>
</evidence>
<feature type="transmembrane region" description="Helical" evidence="1">
    <location>
        <begin position="181"/>
        <end position="199"/>
    </location>
</feature>
<evidence type="ECO:0000313" key="2">
    <source>
        <dbReference type="EMBL" id="OGY31803.1"/>
    </source>
</evidence>
<dbReference type="EMBL" id="MHDA01000026">
    <property type="protein sequence ID" value="OGY31803.1"/>
    <property type="molecule type" value="Genomic_DNA"/>
</dbReference>
<keyword evidence="1" id="KW-0472">Membrane</keyword>
<dbReference type="Proteomes" id="UP000179279">
    <property type="component" value="Unassembled WGS sequence"/>
</dbReference>
<feature type="transmembrane region" description="Helical" evidence="1">
    <location>
        <begin position="21"/>
        <end position="50"/>
    </location>
</feature>
<evidence type="ECO:0000256" key="1">
    <source>
        <dbReference type="SAM" id="Phobius"/>
    </source>
</evidence>
<name>A0A1G1WVS4_9BACT</name>
<gene>
    <name evidence="2" type="ORF">A3A57_02835</name>
</gene>
<feature type="transmembrane region" description="Helical" evidence="1">
    <location>
        <begin position="70"/>
        <end position="98"/>
    </location>
</feature>
<organism evidence="2 3">
    <name type="scientific">Candidatus Woykebacteria bacterium RIFCSPLOWO2_01_FULL_41_12</name>
    <dbReference type="NCBI Taxonomy" id="1802604"/>
    <lineage>
        <taxon>Bacteria</taxon>
        <taxon>Candidatus Woykeibacteriota</taxon>
    </lineage>
</organism>
<comment type="caution">
    <text evidence="2">The sequence shown here is derived from an EMBL/GenBank/DDBJ whole genome shotgun (WGS) entry which is preliminary data.</text>
</comment>
<keyword evidence="1" id="KW-0812">Transmembrane</keyword>
<keyword evidence="1" id="KW-1133">Transmembrane helix</keyword>
<feature type="transmembrane region" description="Helical" evidence="1">
    <location>
        <begin position="238"/>
        <end position="256"/>
    </location>
</feature>
<feature type="transmembrane region" description="Helical" evidence="1">
    <location>
        <begin position="211"/>
        <end position="232"/>
    </location>
</feature>
<proteinExistence type="predicted"/>
<accession>A0A1G1WVS4</accession>
<sequence>MTINSSLLNKLAPKDVILISLLIILVPSVFAVDISLVWLQVVVSCSVAIASDITLNFLKKTKFFFPKAGLITGLIIALVLPLSVNPLIALFASLIAILSKQLIRLERHHIFNPATFGLVASGLFFKIPFGWWGDSIPWLVILLGIVTIIRAKKELQTAGFIVTYVLVQYLFLRTSASGDLVSLKIALGTIPWFFAFFMVPEPMTSLFPYRLTPLFGFIAALAAINLSLIKFTPISNNSLLLGLLLANLVAFGYFYLQRRETKAQ</sequence>
<reference evidence="2 3" key="1">
    <citation type="journal article" date="2016" name="Nat. Commun.">
        <title>Thousands of microbial genomes shed light on interconnected biogeochemical processes in an aquifer system.</title>
        <authorList>
            <person name="Anantharaman K."/>
            <person name="Brown C.T."/>
            <person name="Hug L.A."/>
            <person name="Sharon I."/>
            <person name="Castelle C.J."/>
            <person name="Probst A.J."/>
            <person name="Thomas B.C."/>
            <person name="Singh A."/>
            <person name="Wilkins M.J."/>
            <person name="Karaoz U."/>
            <person name="Brodie E.L."/>
            <person name="Williams K.H."/>
            <person name="Hubbard S.S."/>
            <person name="Banfield J.F."/>
        </authorList>
    </citation>
    <scope>NUCLEOTIDE SEQUENCE [LARGE SCALE GENOMIC DNA]</scope>
</reference>